<reference evidence="2" key="1">
    <citation type="submission" date="2020-10" db="EMBL/GenBank/DDBJ databases">
        <title>Microbiome of the Black Sea water column analyzed by genome centric metagenomics.</title>
        <authorList>
            <person name="Cabello-Yeves P.J."/>
            <person name="Callieri C."/>
            <person name="Picazo A."/>
            <person name="Mehrshad M."/>
            <person name="Haro-Moreno J.M."/>
            <person name="Roda-Garcia J."/>
            <person name="Dzembekova N."/>
            <person name="Slabakova V."/>
            <person name="Slabakova N."/>
            <person name="Moncheva S."/>
            <person name="Rodriguez-Valera F."/>
        </authorList>
    </citation>
    <scope>NUCLEOTIDE SEQUENCE</scope>
    <source>
        <strain evidence="2">BS307-5m-G50</strain>
    </source>
</reference>
<evidence type="ECO:0000313" key="3">
    <source>
        <dbReference type="Proteomes" id="UP000711391"/>
    </source>
</evidence>
<feature type="domain" description="Endonuclease/exonuclease/phosphatase" evidence="1">
    <location>
        <begin position="79"/>
        <end position="281"/>
    </location>
</feature>
<dbReference type="PANTHER" id="PTHR14859:SF1">
    <property type="entry name" value="PGAP2-INTERACTING PROTEIN"/>
    <property type="match status" value="1"/>
</dbReference>
<keyword evidence="2" id="KW-0378">Hydrolase</keyword>
<dbReference type="InterPro" id="IPR051916">
    <property type="entry name" value="GPI-anchor_lipid_remodeler"/>
</dbReference>
<evidence type="ECO:0000259" key="1">
    <source>
        <dbReference type="Pfam" id="PF03372"/>
    </source>
</evidence>
<organism evidence="2 3">
    <name type="scientific">SAR86 cluster bacterium</name>
    <dbReference type="NCBI Taxonomy" id="2030880"/>
    <lineage>
        <taxon>Bacteria</taxon>
        <taxon>Pseudomonadati</taxon>
        <taxon>Pseudomonadota</taxon>
        <taxon>Gammaproteobacteria</taxon>
        <taxon>SAR86 cluster</taxon>
    </lineage>
</organism>
<dbReference type="GO" id="GO:0006506">
    <property type="term" value="P:GPI anchor biosynthetic process"/>
    <property type="evidence" value="ECO:0007669"/>
    <property type="project" value="TreeGrafter"/>
</dbReference>
<gene>
    <name evidence="2" type="ORF">ISQ64_02985</name>
</gene>
<dbReference type="Pfam" id="PF03372">
    <property type="entry name" value="Exo_endo_phos"/>
    <property type="match status" value="1"/>
</dbReference>
<dbReference type="Proteomes" id="UP000711391">
    <property type="component" value="Unassembled WGS sequence"/>
</dbReference>
<name>A0A937I8Y1_9GAMM</name>
<dbReference type="PANTHER" id="PTHR14859">
    <property type="entry name" value="CALCOFLUOR WHITE HYPERSENSITIVE PROTEIN PRECURSOR"/>
    <property type="match status" value="1"/>
</dbReference>
<dbReference type="AlphaFoldDB" id="A0A937I8Y1"/>
<keyword evidence="2" id="KW-0540">Nuclease</keyword>
<dbReference type="GO" id="GO:0004519">
    <property type="term" value="F:endonuclease activity"/>
    <property type="evidence" value="ECO:0007669"/>
    <property type="project" value="UniProtKB-KW"/>
</dbReference>
<dbReference type="SUPFAM" id="SSF56219">
    <property type="entry name" value="DNase I-like"/>
    <property type="match status" value="1"/>
</dbReference>
<sequence>MLKNIYSLILLFSISFELSAESISIMSINAQNLFDTIDDPGKDDKAFLPIEMKQSEEHKNSCKNITVKRWRNECFYQNWNTETKNAKLNNLVKLITAYDQNGADVIGLQEIENMNILEQLFVLLKPYGYKDFLLLESNDKRGVDTAFISKYEITNPNLHYVNFSSDFETIDTRPIFEVDININNTVIKFYNVHFPSNFHPAQMRIESFDKLNELLKNHSYPSVVLGDFNLTNIDDKKFSVYENQEEYWYVAHREGCGSCDGTYYYNPRKSWDFLDTIMVSRDRGIFFNKETIDVFKIPFNTYKDTDKPFWFNPKTKQGISDHFPIVAKVYIN</sequence>
<dbReference type="GO" id="GO:0016020">
    <property type="term" value="C:membrane"/>
    <property type="evidence" value="ECO:0007669"/>
    <property type="project" value="GOC"/>
</dbReference>
<dbReference type="InterPro" id="IPR036691">
    <property type="entry name" value="Endo/exonu/phosph_ase_sf"/>
</dbReference>
<comment type="caution">
    <text evidence="2">The sequence shown here is derived from an EMBL/GenBank/DDBJ whole genome shotgun (WGS) entry which is preliminary data.</text>
</comment>
<dbReference type="InterPro" id="IPR005135">
    <property type="entry name" value="Endo/exonuclease/phosphatase"/>
</dbReference>
<keyword evidence="2" id="KW-0255">Endonuclease</keyword>
<accession>A0A937I8Y1</accession>
<evidence type="ECO:0000313" key="2">
    <source>
        <dbReference type="EMBL" id="MBL6818353.1"/>
    </source>
</evidence>
<proteinExistence type="predicted"/>
<dbReference type="EMBL" id="JADHQD010000013">
    <property type="protein sequence ID" value="MBL6818353.1"/>
    <property type="molecule type" value="Genomic_DNA"/>
</dbReference>
<protein>
    <submittedName>
        <fullName evidence="2">Endonuclease/exonuclease/phosphatase family protein</fullName>
    </submittedName>
</protein>
<dbReference type="Gene3D" id="3.60.10.10">
    <property type="entry name" value="Endonuclease/exonuclease/phosphatase"/>
    <property type="match status" value="1"/>
</dbReference>